<dbReference type="Proteomes" id="UP000266482">
    <property type="component" value="Unassembled WGS sequence"/>
</dbReference>
<feature type="transmembrane region" description="Helical" evidence="1">
    <location>
        <begin position="235"/>
        <end position="253"/>
    </location>
</feature>
<keyword evidence="1" id="KW-0472">Membrane</keyword>
<accession>A0A3A1VJ06</accession>
<organism evidence="3 4">
    <name type="scientific">Paenibacillus nanensis</name>
    <dbReference type="NCBI Taxonomy" id="393251"/>
    <lineage>
        <taxon>Bacteria</taxon>
        <taxon>Bacillati</taxon>
        <taxon>Bacillota</taxon>
        <taxon>Bacilli</taxon>
        <taxon>Bacillales</taxon>
        <taxon>Paenibacillaceae</taxon>
        <taxon>Paenibacillus</taxon>
    </lineage>
</organism>
<evidence type="ECO:0000313" key="3">
    <source>
        <dbReference type="EMBL" id="RIX60235.1"/>
    </source>
</evidence>
<sequence>MGGSALKSDKKVFAALAALQLFPLLGYILIQFTPYDAWIHNPSGHFYIVSLVSCLALVVAAAVGVVATRVRNIKVSFLSLSYVSLAAMFILHGLTTPGFLMNHSTISGNFAQLSVLLSAFWLWLCSVSGDRRLVRWLSLKQGSLLPAWSLLLLVFGVFLWLYPDFVHILHLKGSVGKWVTTVLILLMNGWSIWSNLQTYRVSRFPLQLAIVYSTGWMLIAQIIMVTGEPWRASWWLYHFMLLASVIVMVGGIFREYLSTGSMTGSIKLLFRANPQDWINAYISPSVRQLVLTTEAKDAYTAGHNYRVALYALKLAEEMGLSSLQLRAIAQGGLVHDIGKIYIPDGILNKPGKLTAEERDIIEAHPVSGFDICKRLGFMTDELAVIRFHHEKWNGTGYPDGLAGENIPLVARITAVADVYDALTSSRAYRQAMSHDEAMEILRKESGVHFDPRCIGSWERVVEEQRQFFQDTLANSTHLSLDKKLAK</sequence>
<evidence type="ECO:0000313" key="4">
    <source>
        <dbReference type="Proteomes" id="UP000266482"/>
    </source>
</evidence>
<dbReference type="InterPro" id="IPR006675">
    <property type="entry name" value="HDIG_dom"/>
</dbReference>
<gene>
    <name evidence="3" type="ORF">D3P08_01255</name>
</gene>
<keyword evidence="1" id="KW-0812">Transmembrane</keyword>
<dbReference type="PANTHER" id="PTHR43155:SF2">
    <property type="entry name" value="CYCLIC DI-GMP PHOSPHODIESTERASE PA4108"/>
    <property type="match status" value="1"/>
</dbReference>
<protein>
    <submittedName>
        <fullName evidence="3">HD-GYP domain-containing protein</fullName>
    </submittedName>
</protein>
<dbReference type="SMART" id="SM00471">
    <property type="entry name" value="HDc"/>
    <property type="match status" value="1"/>
</dbReference>
<feature type="transmembrane region" description="Helical" evidence="1">
    <location>
        <begin position="106"/>
        <end position="124"/>
    </location>
</feature>
<dbReference type="AlphaFoldDB" id="A0A3A1VJ06"/>
<feature type="transmembrane region" description="Helical" evidence="1">
    <location>
        <begin position="44"/>
        <end position="68"/>
    </location>
</feature>
<dbReference type="CDD" id="cd00077">
    <property type="entry name" value="HDc"/>
    <property type="match status" value="1"/>
</dbReference>
<dbReference type="InterPro" id="IPR003607">
    <property type="entry name" value="HD/PDEase_dom"/>
</dbReference>
<feature type="transmembrane region" description="Helical" evidence="1">
    <location>
        <begin position="144"/>
        <end position="163"/>
    </location>
</feature>
<dbReference type="Gene3D" id="1.10.3210.10">
    <property type="entry name" value="Hypothetical protein af1432"/>
    <property type="match status" value="1"/>
</dbReference>
<feature type="transmembrane region" description="Helical" evidence="1">
    <location>
        <begin position="175"/>
        <end position="193"/>
    </location>
</feature>
<evidence type="ECO:0000256" key="1">
    <source>
        <dbReference type="SAM" id="Phobius"/>
    </source>
</evidence>
<comment type="caution">
    <text evidence="3">The sequence shown here is derived from an EMBL/GenBank/DDBJ whole genome shotgun (WGS) entry which is preliminary data.</text>
</comment>
<feature type="domain" description="HD-GYP" evidence="2">
    <location>
        <begin position="278"/>
        <end position="473"/>
    </location>
</feature>
<feature type="transmembrane region" description="Helical" evidence="1">
    <location>
        <begin position="75"/>
        <end position="94"/>
    </location>
</feature>
<dbReference type="InterPro" id="IPR037522">
    <property type="entry name" value="HD_GYP_dom"/>
</dbReference>
<dbReference type="OrthoDB" id="9759601at2"/>
<feature type="transmembrane region" description="Helical" evidence="1">
    <location>
        <begin position="12"/>
        <end position="32"/>
    </location>
</feature>
<dbReference type="NCBIfam" id="TIGR00277">
    <property type="entry name" value="HDIG"/>
    <property type="match status" value="1"/>
</dbReference>
<reference evidence="3 4" key="1">
    <citation type="submission" date="2018-09" db="EMBL/GenBank/DDBJ databases">
        <title>Paenibacillus aracenensis nov. sp. isolated from a cave in southern Spain.</title>
        <authorList>
            <person name="Jurado V."/>
            <person name="Gutierrez-Patricio S."/>
            <person name="Gonzalez-Pimentel J.L."/>
            <person name="Miller A.Z."/>
            <person name="Laiz L."/>
            <person name="Saiz-Jimenez C."/>
        </authorList>
    </citation>
    <scope>NUCLEOTIDE SEQUENCE [LARGE SCALE GENOMIC DNA]</scope>
    <source>
        <strain evidence="3 4">DSM 22867</strain>
    </source>
</reference>
<dbReference type="PANTHER" id="PTHR43155">
    <property type="entry name" value="CYCLIC DI-GMP PHOSPHODIESTERASE PA4108-RELATED"/>
    <property type="match status" value="1"/>
</dbReference>
<name>A0A3A1VJ06_9BACL</name>
<proteinExistence type="predicted"/>
<dbReference type="Pfam" id="PF13487">
    <property type="entry name" value="HD_5"/>
    <property type="match status" value="1"/>
</dbReference>
<dbReference type="PROSITE" id="PS51832">
    <property type="entry name" value="HD_GYP"/>
    <property type="match status" value="1"/>
</dbReference>
<dbReference type="EMBL" id="QXQA01000001">
    <property type="protein sequence ID" value="RIX60235.1"/>
    <property type="molecule type" value="Genomic_DNA"/>
</dbReference>
<keyword evidence="4" id="KW-1185">Reference proteome</keyword>
<dbReference type="SUPFAM" id="SSF109604">
    <property type="entry name" value="HD-domain/PDEase-like"/>
    <property type="match status" value="1"/>
</dbReference>
<keyword evidence="1" id="KW-1133">Transmembrane helix</keyword>
<evidence type="ECO:0000259" key="2">
    <source>
        <dbReference type="PROSITE" id="PS51832"/>
    </source>
</evidence>
<feature type="transmembrane region" description="Helical" evidence="1">
    <location>
        <begin position="205"/>
        <end position="223"/>
    </location>
</feature>